<dbReference type="Proteomes" id="UP000694232">
    <property type="component" value="Chromosome 1"/>
</dbReference>
<gene>
    <name evidence="1" type="ORF">KNV97_13660</name>
</gene>
<accession>A0A975UE36</accession>
<dbReference type="KEGG" id="vos:KNV97_13660"/>
<organism evidence="1 2">
    <name type="scientific">Vibrio ostreae</name>
    <dbReference type="NCBI Taxonomy" id="2841925"/>
    <lineage>
        <taxon>Bacteria</taxon>
        <taxon>Pseudomonadati</taxon>
        <taxon>Pseudomonadota</taxon>
        <taxon>Gammaproteobacteria</taxon>
        <taxon>Vibrionales</taxon>
        <taxon>Vibrionaceae</taxon>
        <taxon>Vibrio</taxon>
    </lineage>
</organism>
<dbReference type="AlphaFoldDB" id="A0A975UE36"/>
<proteinExistence type="predicted"/>
<protein>
    <submittedName>
        <fullName evidence="1">Uncharacterized protein</fullName>
    </submittedName>
</protein>
<evidence type="ECO:0000313" key="1">
    <source>
        <dbReference type="EMBL" id="QXO19227.1"/>
    </source>
</evidence>
<keyword evidence="2" id="KW-1185">Reference proteome</keyword>
<dbReference type="EMBL" id="CP076643">
    <property type="protein sequence ID" value="QXO19227.1"/>
    <property type="molecule type" value="Genomic_DNA"/>
</dbReference>
<dbReference type="RefSeq" id="WP_218563373.1">
    <property type="nucleotide sequence ID" value="NZ_CP076643.1"/>
</dbReference>
<sequence length="69" mass="8018">MKYTKKEEILNILNLVYFALNSFDETEKVQLGTDSLMRLLLSNDFIDGEDDDILKAFGSIQLVSFQRRN</sequence>
<reference evidence="1" key="1">
    <citation type="submission" date="2021-06" db="EMBL/GenBank/DDBJ databases">
        <title>Vibrio nov. sp., novel gut bacterium isolated from Yellow Sea oyster.</title>
        <authorList>
            <person name="Muhammad N."/>
            <person name="Nguyen T.H."/>
            <person name="Lee Y.-J."/>
            <person name="Ko J."/>
            <person name="Kim S.-G."/>
        </authorList>
    </citation>
    <scope>NUCLEOTIDE SEQUENCE</scope>
    <source>
        <strain evidence="1">OG9-811</strain>
    </source>
</reference>
<name>A0A975UE36_9VIBR</name>
<evidence type="ECO:0000313" key="2">
    <source>
        <dbReference type="Proteomes" id="UP000694232"/>
    </source>
</evidence>